<gene>
    <name evidence="2" type="ORF">L21_1899</name>
</gene>
<dbReference type="Pfam" id="PF01863">
    <property type="entry name" value="YgjP-like"/>
    <property type="match status" value="1"/>
</dbReference>
<dbReference type="Proteomes" id="UP000184671">
    <property type="component" value="Unassembled WGS sequence"/>
</dbReference>
<organism evidence="2 3">
    <name type="scientific">Methanoculleus chikugoensis</name>
    <dbReference type="NCBI Taxonomy" id="118126"/>
    <lineage>
        <taxon>Archaea</taxon>
        <taxon>Methanobacteriati</taxon>
        <taxon>Methanobacteriota</taxon>
        <taxon>Stenosarchaea group</taxon>
        <taxon>Methanomicrobia</taxon>
        <taxon>Methanomicrobiales</taxon>
        <taxon>Methanomicrobiaceae</taxon>
        <taxon>Methanoculleus</taxon>
    </lineage>
</organism>
<dbReference type="InterPro" id="IPR002725">
    <property type="entry name" value="YgjP-like_metallopeptidase"/>
</dbReference>
<name>A0A1M4MM47_9EURY</name>
<dbReference type="CDD" id="cd07344">
    <property type="entry name" value="M48_yhfN_like"/>
    <property type="match status" value="1"/>
</dbReference>
<dbReference type="OrthoDB" id="308128at2157"/>
<accession>A0A1M4MM47</accession>
<dbReference type="STRING" id="118126.L21_1899"/>
<dbReference type="PANTHER" id="PTHR30399:SF1">
    <property type="entry name" value="UTP PYROPHOSPHATASE"/>
    <property type="match status" value="1"/>
</dbReference>
<proteinExistence type="predicted"/>
<feature type="domain" description="YgjP-like metallopeptidase" evidence="1">
    <location>
        <begin position="22"/>
        <end position="209"/>
    </location>
</feature>
<sequence>MNRGERESGAGRATIVLKAVRSAHLQVRPDGTLRVVAPPSFDVEGFLQRNAAWIEKRRRELDRLAAEGRGREDLLLLHGRFCRVVPGARFAVDEAAGTVASPSVPALRRGLSRMLKKEVLDRLEACPDLAGRRQGRIAVKMQKTRWGSCSALGNVNVNLRVVALPATLREYVVVHEAAHLREQNHSKRFWRLVGEHYPDYRAAEAELRRYWIILERNRVWGTLGETR</sequence>
<protein>
    <recommendedName>
        <fullName evidence="1">YgjP-like metallopeptidase domain-containing protein</fullName>
    </recommendedName>
</protein>
<dbReference type="InterPro" id="IPR053136">
    <property type="entry name" value="UTP_pyrophosphatase-like"/>
</dbReference>
<evidence type="ECO:0000259" key="1">
    <source>
        <dbReference type="Pfam" id="PF01863"/>
    </source>
</evidence>
<dbReference type="EMBL" id="FMID01000045">
    <property type="protein sequence ID" value="SCL75979.1"/>
    <property type="molecule type" value="Genomic_DNA"/>
</dbReference>
<reference evidence="2 3" key="1">
    <citation type="submission" date="2016-08" db="EMBL/GenBank/DDBJ databases">
        <authorList>
            <person name="Seilhamer J.J."/>
        </authorList>
    </citation>
    <scope>NUCLEOTIDE SEQUENCE [LARGE SCALE GENOMIC DNA]</scope>
    <source>
        <strain evidence="2">L21-II-0</strain>
    </source>
</reference>
<dbReference type="PANTHER" id="PTHR30399">
    <property type="entry name" value="UNCHARACTERIZED PROTEIN YGJP"/>
    <property type="match status" value="1"/>
</dbReference>
<evidence type="ECO:0000313" key="2">
    <source>
        <dbReference type="EMBL" id="SCL75979.1"/>
    </source>
</evidence>
<evidence type="ECO:0000313" key="3">
    <source>
        <dbReference type="Proteomes" id="UP000184671"/>
    </source>
</evidence>
<dbReference type="RefSeq" id="WP_074370212.1">
    <property type="nucleotide sequence ID" value="NZ_FMID01000045.1"/>
</dbReference>
<dbReference type="AlphaFoldDB" id="A0A1M4MM47"/>
<dbReference type="Gene3D" id="3.30.2010.10">
    <property type="entry name" value="Metalloproteases ('zincins'), catalytic domain"/>
    <property type="match status" value="1"/>
</dbReference>